<reference evidence="1 2" key="2">
    <citation type="journal article" date="2021" name="Genomics">
        <title>High-quality reference genome for Clonorchis sinensis.</title>
        <authorList>
            <person name="Young N.D."/>
            <person name="Stroehlein A.J."/>
            <person name="Kinkar L."/>
            <person name="Wang T."/>
            <person name="Sohn W.M."/>
            <person name="Chang B.C.H."/>
            <person name="Kaur P."/>
            <person name="Weisz D."/>
            <person name="Dudchenko O."/>
            <person name="Aiden E.L."/>
            <person name="Korhonen P.K."/>
            <person name="Gasser R.B."/>
        </authorList>
    </citation>
    <scope>NUCLEOTIDE SEQUENCE [LARGE SCALE GENOMIC DNA]</scope>
    <source>
        <strain evidence="1">Cs-k2</strain>
    </source>
</reference>
<dbReference type="AlphaFoldDB" id="A0A8T1MF22"/>
<accession>A0A8T1MF22</accession>
<reference evidence="1 2" key="1">
    <citation type="journal article" date="2018" name="Biotechnol. Adv.">
        <title>Improved genomic resources and new bioinformatic workflow for the carcinogenic parasite Clonorchis sinensis: Biotechnological implications.</title>
        <authorList>
            <person name="Wang D."/>
            <person name="Korhonen P.K."/>
            <person name="Gasser R.B."/>
            <person name="Young N.D."/>
        </authorList>
    </citation>
    <scope>NUCLEOTIDE SEQUENCE [LARGE SCALE GENOMIC DNA]</scope>
    <source>
        <strain evidence="1">Cs-k2</strain>
    </source>
</reference>
<dbReference type="EMBL" id="NIRI02000042">
    <property type="protein sequence ID" value="KAG5447763.1"/>
    <property type="molecule type" value="Genomic_DNA"/>
</dbReference>
<protein>
    <submittedName>
        <fullName evidence="1">Uncharacterized protein</fullName>
    </submittedName>
</protein>
<dbReference type="Proteomes" id="UP000286415">
    <property type="component" value="Unassembled WGS sequence"/>
</dbReference>
<evidence type="ECO:0000313" key="1">
    <source>
        <dbReference type="EMBL" id="KAG5447763.1"/>
    </source>
</evidence>
<organism evidence="1 2">
    <name type="scientific">Clonorchis sinensis</name>
    <name type="common">Chinese liver fluke</name>
    <dbReference type="NCBI Taxonomy" id="79923"/>
    <lineage>
        <taxon>Eukaryota</taxon>
        <taxon>Metazoa</taxon>
        <taxon>Spiralia</taxon>
        <taxon>Lophotrochozoa</taxon>
        <taxon>Platyhelminthes</taxon>
        <taxon>Trematoda</taxon>
        <taxon>Digenea</taxon>
        <taxon>Opisthorchiida</taxon>
        <taxon>Opisthorchiata</taxon>
        <taxon>Opisthorchiidae</taxon>
        <taxon>Clonorchis</taxon>
    </lineage>
</organism>
<name>A0A8T1MF22_CLOSI</name>
<comment type="caution">
    <text evidence="1">The sequence shown here is derived from an EMBL/GenBank/DDBJ whole genome shotgun (WGS) entry which is preliminary data.</text>
</comment>
<proteinExistence type="predicted"/>
<keyword evidence="2" id="KW-1185">Reference proteome</keyword>
<evidence type="ECO:0000313" key="2">
    <source>
        <dbReference type="Proteomes" id="UP000286415"/>
    </source>
</evidence>
<gene>
    <name evidence="1" type="ORF">CSKR_200585</name>
</gene>
<sequence length="228" mass="25263">MISEIVRLYANLYPGVDTSAEPTTHSSTGAEPEEPAAAVDIHVPTTTLRSHIIIKSFRIFLPLSKDLTHKISPGSPPANAVVLGCELIELQPLVCNKLERPSERLTSTRCPPSSLAEHDDPQQLVLVARDLCCWASEFYSLLLPDTFGQQKHVLAEQQNPAQYWNQGILRTSWNSTPSPAAASPLVRPFTLTASFAPASRHTNNTVSLQIKIEWKLSYFWASILFFIT</sequence>